<organism evidence="2 3">
    <name type="scientific">Frondihabitans sucicola</name>
    <dbReference type="NCBI Taxonomy" id="1268041"/>
    <lineage>
        <taxon>Bacteria</taxon>
        <taxon>Bacillati</taxon>
        <taxon>Actinomycetota</taxon>
        <taxon>Actinomycetes</taxon>
        <taxon>Micrococcales</taxon>
        <taxon>Microbacteriaceae</taxon>
        <taxon>Frondihabitans</taxon>
    </lineage>
</organism>
<keyword evidence="3" id="KW-1185">Reference proteome</keyword>
<sequence length="105" mass="11146">MVDAIGAEGRAQRIGHLSLPDELGEVFGPVTAIQSSDHIQRVVGAADTPVLRGADRWSIPAPDPLYRSEPLGVLSGHTPDAANHRAGSHQARSPTGRPAKDQEKR</sequence>
<evidence type="ECO:0000313" key="3">
    <source>
        <dbReference type="Proteomes" id="UP001321486"/>
    </source>
</evidence>
<gene>
    <name evidence="2" type="ORF">GCM10025867_39020</name>
</gene>
<reference evidence="3" key="1">
    <citation type="journal article" date="2019" name="Int. J. Syst. Evol. Microbiol.">
        <title>The Global Catalogue of Microorganisms (GCM) 10K type strain sequencing project: providing services to taxonomists for standard genome sequencing and annotation.</title>
        <authorList>
            <consortium name="The Broad Institute Genomics Platform"/>
            <consortium name="The Broad Institute Genome Sequencing Center for Infectious Disease"/>
            <person name="Wu L."/>
            <person name="Ma J."/>
        </authorList>
    </citation>
    <scope>NUCLEOTIDE SEQUENCE [LARGE SCALE GENOMIC DNA]</scope>
    <source>
        <strain evidence="3">NBRC 108728</strain>
    </source>
</reference>
<protein>
    <submittedName>
        <fullName evidence="2">Uncharacterized protein</fullName>
    </submittedName>
</protein>
<proteinExistence type="predicted"/>
<feature type="region of interest" description="Disordered" evidence="1">
    <location>
        <begin position="59"/>
        <end position="105"/>
    </location>
</feature>
<name>A0ABM8GT98_9MICO</name>
<evidence type="ECO:0000313" key="2">
    <source>
        <dbReference type="EMBL" id="BDZ51661.1"/>
    </source>
</evidence>
<dbReference type="EMBL" id="AP027732">
    <property type="protein sequence ID" value="BDZ51661.1"/>
    <property type="molecule type" value="Genomic_DNA"/>
</dbReference>
<evidence type="ECO:0000256" key="1">
    <source>
        <dbReference type="SAM" id="MobiDB-lite"/>
    </source>
</evidence>
<accession>A0ABM8GT98</accession>
<dbReference type="Proteomes" id="UP001321486">
    <property type="component" value="Chromosome"/>
</dbReference>